<reference evidence="1 2" key="1">
    <citation type="submission" date="2018-12" db="EMBL/GenBank/DDBJ databases">
        <title>Complete genome sequence of Haloplanus rallus MBLA0036.</title>
        <authorList>
            <person name="Nam Y.-d."/>
            <person name="Kang J."/>
            <person name="Chung W.-H."/>
            <person name="Park Y.S."/>
        </authorList>
    </citation>
    <scope>NUCLEOTIDE SEQUENCE [LARGE SCALE GENOMIC DNA]</scope>
    <source>
        <strain evidence="1 2">MBLA0036</strain>
    </source>
</reference>
<dbReference type="KEGG" id="hra:EI982_14560"/>
<accession>A0A6B9F8A8</accession>
<evidence type="ECO:0000313" key="2">
    <source>
        <dbReference type="Proteomes" id="UP000428325"/>
    </source>
</evidence>
<name>A0A6B9F8A8_9EURY</name>
<dbReference type="EMBL" id="CP034345">
    <property type="protein sequence ID" value="QGX96698.1"/>
    <property type="molecule type" value="Genomic_DNA"/>
</dbReference>
<evidence type="ECO:0000313" key="1">
    <source>
        <dbReference type="EMBL" id="QGX96698.1"/>
    </source>
</evidence>
<keyword evidence="2" id="KW-1185">Reference proteome</keyword>
<proteinExistence type="predicted"/>
<dbReference type="AlphaFoldDB" id="A0A6B9F8A8"/>
<organism evidence="1 2">
    <name type="scientific">Haloplanus rallus</name>
    <dbReference type="NCBI Taxonomy" id="1816183"/>
    <lineage>
        <taxon>Archaea</taxon>
        <taxon>Methanobacteriati</taxon>
        <taxon>Methanobacteriota</taxon>
        <taxon>Stenosarchaea group</taxon>
        <taxon>Halobacteria</taxon>
        <taxon>Halobacteriales</taxon>
        <taxon>Haloferacaceae</taxon>
        <taxon>Haloplanus</taxon>
    </lineage>
</organism>
<dbReference type="Proteomes" id="UP000428325">
    <property type="component" value="Chromosome"/>
</dbReference>
<gene>
    <name evidence="1" type="ORF">EI982_14560</name>
</gene>
<sequence>MRYVCPNGHTTWDRTNNHIWCRMCRRAAEHGEDFDPEHYELLDKATDETIPWSAVRLAEDEPHRHVK</sequence>
<protein>
    <submittedName>
        <fullName evidence="1">Uncharacterized protein</fullName>
    </submittedName>
</protein>